<feature type="compositionally biased region" description="Basic and acidic residues" evidence="1">
    <location>
        <begin position="21"/>
        <end position="36"/>
    </location>
</feature>
<name>A0A067PNL4_9AGAM</name>
<organism evidence="3 4">
    <name type="scientific">Jaapia argillacea MUCL 33604</name>
    <dbReference type="NCBI Taxonomy" id="933084"/>
    <lineage>
        <taxon>Eukaryota</taxon>
        <taxon>Fungi</taxon>
        <taxon>Dikarya</taxon>
        <taxon>Basidiomycota</taxon>
        <taxon>Agaricomycotina</taxon>
        <taxon>Agaricomycetes</taxon>
        <taxon>Agaricomycetidae</taxon>
        <taxon>Jaapiales</taxon>
        <taxon>Jaapiaceae</taxon>
        <taxon>Jaapia</taxon>
    </lineage>
</organism>
<dbReference type="OrthoDB" id="2804453at2759"/>
<dbReference type="AlphaFoldDB" id="A0A067PNL4"/>
<reference evidence="4" key="1">
    <citation type="journal article" date="2014" name="Proc. Natl. Acad. Sci. U.S.A.">
        <title>Extensive sampling of basidiomycete genomes demonstrates inadequacy of the white-rot/brown-rot paradigm for wood decay fungi.</title>
        <authorList>
            <person name="Riley R."/>
            <person name="Salamov A.A."/>
            <person name="Brown D.W."/>
            <person name="Nagy L.G."/>
            <person name="Floudas D."/>
            <person name="Held B.W."/>
            <person name="Levasseur A."/>
            <person name="Lombard V."/>
            <person name="Morin E."/>
            <person name="Otillar R."/>
            <person name="Lindquist E.A."/>
            <person name="Sun H."/>
            <person name="LaButti K.M."/>
            <person name="Schmutz J."/>
            <person name="Jabbour D."/>
            <person name="Luo H."/>
            <person name="Baker S.E."/>
            <person name="Pisabarro A.G."/>
            <person name="Walton J.D."/>
            <person name="Blanchette R.A."/>
            <person name="Henrissat B."/>
            <person name="Martin F."/>
            <person name="Cullen D."/>
            <person name="Hibbett D.S."/>
            <person name="Grigoriev I.V."/>
        </authorList>
    </citation>
    <scope>NUCLEOTIDE SEQUENCE [LARGE SCALE GENOMIC DNA]</scope>
    <source>
        <strain evidence="4">MUCL 33604</strain>
    </source>
</reference>
<evidence type="ECO:0000313" key="3">
    <source>
        <dbReference type="EMBL" id="KDQ55395.1"/>
    </source>
</evidence>
<keyword evidence="2" id="KW-1133">Transmembrane helix</keyword>
<keyword evidence="2" id="KW-0812">Transmembrane</keyword>
<dbReference type="Proteomes" id="UP000027265">
    <property type="component" value="Unassembled WGS sequence"/>
</dbReference>
<dbReference type="STRING" id="933084.A0A067PNL4"/>
<protein>
    <submittedName>
        <fullName evidence="3">Uncharacterized protein</fullName>
    </submittedName>
</protein>
<dbReference type="EMBL" id="KL197725">
    <property type="protein sequence ID" value="KDQ55395.1"/>
    <property type="molecule type" value="Genomic_DNA"/>
</dbReference>
<keyword evidence="2" id="KW-0472">Membrane</keyword>
<feature type="transmembrane region" description="Helical" evidence="2">
    <location>
        <begin position="175"/>
        <end position="195"/>
    </location>
</feature>
<accession>A0A067PNL4</accession>
<feature type="region of interest" description="Disordered" evidence="1">
    <location>
        <begin position="1"/>
        <end position="36"/>
    </location>
</feature>
<evidence type="ECO:0000313" key="4">
    <source>
        <dbReference type="Proteomes" id="UP000027265"/>
    </source>
</evidence>
<dbReference type="InParanoid" id="A0A067PNL4"/>
<dbReference type="HOGENOM" id="CLU_026310_0_0_1"/>
<keyword evidence="4" id="KW-1185">Reference proteome</keyword>
<gene>
    <name evidence="3" type="ORF">JAAARDRAFT_71275</name>
</gene>
<evidence type="ECO:0000256" key="1">
    <source>
        <dbReference type="SAM" id="MobiDB-lite"/>
    </source>
</evidence>
<proteinExistence type="predicted"/>
<sequence>MNPASDSERSPLVPLGESSEPDSRGEGEKSYEKSQKDGLILESDVAHLNPDRSRPTKVKLTWIACLVLHTVVVVLHVVLVTLWSLGIEKRLVVRFDRASTVSTAINAGLQIFISIITTAIVAIAQPLALQRQFSQRQTLTALADKSSAWSGLGSAVMTFIYNLQISASPFSIVQIGIYFAGLTVLHTTTPILFSVPITLDQHQISAATIIGTPKLYFDDPQSRLETVIPDWYGSSVGMGTFGSGLTMATPGLYENRVYDTLLSTSSTSGIAEVNYTDFVVQCGMVPNANVIASMSHVVASSYNQIVSGSVNVGRRQAVGVTGVTGVTGSSLPSLQSDHDFGPYSLGSLNISAADVTVSDSFRFHDPMHGSLPTSLLYWAPSTILIRAPGIVVANMTPLGNNILLYSVYNESAPGFSSPVRDRNGSIGSTYSIDISVDFGHPDMAKQWLQVQVFGCSVHTSNGTAVLNGTTNQLVEASQPNYTELWAGREWGVWESTGASQDPLEDCWGSMFLPASSVALWSSAGIADEWNCSASACHVPTLIEQYLTDAVFDPPSLLGDESAIVPFSSLNATLGTLESALSKATAMTMWTAARSGTFRSEGKFSGTSFQSSVLYGNTTVTSEKQAGRLQLNIIPLSIGTASSLMLLVLAVILLRPVSTVTGSTAVYGGGHAGTPVGNLGLLQVVRMLEGNPKVCERLAHVEDLDTQVLRKAAMFEVLVLGGRILDVESGPGFGRTVHGIEKSVGSMETLR</sequence>
<feature type="transmembrane region" description="Helical" evidence="2">
    <location>
        <begin position="60"/>
        <end position="83"/>
    </location>
</feature>
<feature type="transmembrane region" description="Helical" evidence="2">
    <location>
        <begin position="104"/>
        <end position="127"/>
    </location>
</feature>
<evidence type="ECO:0000256" key="2">
    <source>
        <dbReference type="SAM" id="Phobius"/>
    </source>
</evidence>